<proteinExistence type="predicted"/>
<keyword evidence="4" id="KW-1185">Reference proteome</keyword>
<comment type="caution">
    <text evidence="3">The sequence shown here is derived from an EMBL/GenBank/DDBJ whole genome shotgun (WGS) entry which is preliminary data.</text>
</comment>
<dbReference type="InterPro" id="IPR011990">
    <property type="entry name" value="TPR-like_helical_dom_sf"/>
</dbReference>
<feature type="repeat" description="TPR" evidence="1">
    <location>
        <begin position="208"/>
        <end position="241"/>
    </location>
</feature>
<dbReference type="EMBL" id="JAIPUX010005291">
    <property type="protein sequence ID" value="KAH0615575.1"/>
    <property type="molecule type" value="Genomic_DNA"/>
</dbReference>
<dbReference type="SUPFAM" id="SSF48452">
    <property type="entry name" value="TPR-like"/>
    <property type="match status" value="2"/>
</dbReference>
<name>A0ABQ7SE24_PHRPL</name>
<dbReference type="InterPro" id="IPR019734">
    <property type="entry name" value="TPR_rpt"/>
</dbReference>
<evidence type="ECO:0000313" key="4">
    <source>
        <dbReference type="Proteomes" id="UP000826234"/>
    </source>
</evidence>
<evidence type="ECO:0000313" key="3">
    <source>
        <dbReference type="EMBL" id="KAH0615575.1"/>
    </source>
</evidence>
<protein>
    <recommendedName>
        <fullName evidence="5">Tetratricopeptide repeat protein 16</fullName>
    </recommendedName>
</protein>
<dbReference type="SMART" id="SM00028">
    <property type="entry name" value="TPR"/>
    <property type="match status" value="4"/>
</dbReference>
<organism evidence="3 4">
    <name type="scientific">Phrynosoma platyrhinos</name>
    <name type="common">Desert horned lizard</name>
    <dbReference type="NCBI Taxonomy" id="52577"/>
    <lineage>
        <taxon>Eukaryota</taxon>
        <taxon>Metazoa</taxon>
        <taxon>Chordata</taxon>
        <taxon>Craniata</taxon>
        <taxon>Vertebrata</taxon>
        <taxon>Euteleostomi</taxon>
        <taxon>Lepidosauria</taxon>
        <taxon>Squamata</taxon>
        <taxon>Bifurcata</taxon>
        <taxon>Unidentata</taxon>
        <taxon>Episquamata</taxon>
        <taxon>Toxicofera</taxon>
        <taxon>Iguania</taxon>
        <taxon>Phrynosomatidae</taxon>
        <taxon>Phrynosomatinae</taxon>
        <taxon>Phrynosoma</taxon>
    </lineage>
</organism>
<evidence type="ECO:0008006" key="5">
    <source>
        <dbReference type="Google" id="ProtNLM"/>
    </source>
</evidence>
<dbReference type="PROSITE" id="PS50005">
    <property type="entry name" value="TPR"/>
    <property type="match status" value="3"/>
</dbReference>
<evidence type="ECO:0000256" key="1">
    <source>
        <dbReference type="PROSITE-ProRule" id="PRU00339"/>
    </source>
</evidence>
<dbReference type="Pfam" id="PF13414">
    <property type="entry name" value="TPR_11"/>
    <property type="match status" value="1"/>
</dbReference>
<feature type="region of interest" description="Disordered" evidence="2">
    <location>
        <begin position="410"/>
        <end position="452"/>
    </location>
</feature>
<accession>A0ABQ7SE24</accession>
<keyword evidence="1" id="KW-0802">TPR repeat</keyword>
<gene>
    <name evidence="3" type="ORF">JD844_005016</name>
</gene>
<dbReference type="Proteomes" id="UP000826234">
    <property type="component" value="Unassembled WGS sequence"/>
</dbReference>
<feature type="repeat" description="TPR" evidence="1">
    <location>
        <begin position="289"/>
        <end position="322"/>
    </location>
</feature>
<dbReference type="Pfam" id="PF13181">
    <property type="entry name" value="TPR_8"/>
    <property type="match status" value="1"/>
</dbReference>
<feature type="compositionally biased region" description="Basic and acidic residues" evidence="2">
    <location>
        <begin position="419"/>
        <end position="452"/>
    </location>
</feature>
<reference evidence="3 4" key="1">
    <citation type="journal article" date="2022" name="Gigascience">
        <title>A chromosome-level genome assembly and annotation of the desert horned lizard, Phrynosoma platyrhinos, provides insight into chromosomal rearrangements among reptiles.</title>
        <authorList>
            <person name="Koochekian N."/>
            <person name="Ascanio A."/>
            <person name="Farleigh K."/>
            <person name="Card D.C."/>
            <person name="Schield D.R."/>
            <person name="Castoe T.A."/>
            <person name="Jezkova T."/>
        </authorList>
    </citation>
    <scope>NUCLEOTIDE SEQUENCE [LARGE SCALE GENOMIC DNA]</scope>
    <source>
        <strain evidence="3">NK-2021</strain>
    </source>
</reference>
<dbReference type="Gene3D" id="1.25.40.10">
    <property type="entry name" value="Tetratricopeptide repeat domain"/>
    <property type="match status" value="2"/>
</dbReference>
<evidence type="ECO:0000256" key="2">
    <source>
        <dbReference type="SAM" id="MobiDB-lite"/>
    </source>
</evidence>
<dbReference type="PANTHER" id="PTHR45153:SF1">
    <property type="entry name" value="TETRATRICOPEPTIDE REPEAT PROTEIN 16"/>
    <property type="match status" value="1"/>
</dbReference>
<dbReference type="Pfam" id="PF00515">
    <property type="entry name" value="TPR_1"/>
    <property type="match status" value="1"/>
</dbReference>
<feature type="repeat" description="TPR" evidence="1">
    <location>
        <begin position="111"/>
        <end position="144"/>
    </location>
</feature>
<dbReference type="PANTHER" id="PTHR45153">
    <property type="entry name" value="TETRATRICOPEPTIDE REPEAT PROTEIN 16"/>
    <property type="match status" value="1"/>
</dbReference>
<sequence>MVFFRALASNWKMEETQRPPLLRPHCDVTAVADLSLKAWQELASESMAAIFVEVKMATVYLGFFPTTVTEEKLEEAREKSIRRIFGSTDTLRYMKSTEKVGTYKGILQKKTEEHCQAGNQYFSQGEWERAITCFSKALNLDPKKKAEAFLQLCDFQSAVLHLRKAYSIIACLAALKRYNDCLQMVNEEVAQEKKNPDLFVLRARLYEHFGKVTLGNILRRLKDFDAAIDDYLKAVDLSKEEEGSEVRSEAQKQVLLTYNDFAVHCYGKGCYEEAVLLLNKAIKGEKNEKGLYMNRGDCFLKLGELNFAMADYQQALELRPFNPNLQKRIGWLHNEMGLQEFRESRLFLQEVMGAKEDIATALLLDPLREETHTLVNNFFPGEQIHSIVSGKIGELARALLARRLAAYPADSAPSNQEGLESKEPPKDIYVENKDPEMAGEVEEKKEKQPDSEEKRLYERVVACQIKTNKVNQEVKEVLENRASLESTTVRLNSCPSLPEKVSADEPCKWKKFSHGAIHL</sequence>